<dbReference type="Proteomes" id="UP000239757">
    <property type="component" value="Unassembled WGS sequence"/>
</dbReference>
<organism evidence="1 2">
    <name type="scientific">Gossypium barbadense</name>
    <name type="common">Sea Island cotton</name>
    <name type="synonym">Hibiscus barbadensis</name>
    <dbReference type="NCBI Taxonomy" id="3634"/>
    <lineage>
        <taxon>Eukaryota</taxon>
        <taxon>Viridiplantae</taxon>
        <taxon>Streptophyta</taxon>
        <taxon>Embryophyta</taxon>
        <taxon>Tracheophyta</taxon>
        <taxon>Spermatophyta</taxon>
        <taxon>Magnoliopsida</taxon>
        <taxon>eudicotyledons</taxon>
        <taxon>Gunneridae</taxon>
        <taxon>Pentapetalae</taxon>
        <taxon>rosids</taxon>
        <taxon>malvids</taxon>
        <taxon>Malvales</taxon>
        <taxon>Malvaceae</taxon>
        <taxon>Malvoideae</taxon>
        <taxon>Gossypium</taxon>
    </lineage>
</organism>
<evidence type="ECO:0000313" key="1">
    <source>
        <dbReference type="EMBL" id="PPS05565.1"/>
    </source>
</evidence>
<dbReference type="EMBL" id="KZ664435">
    <property type="protein sequence ID" value="PPS05565.1"/>
    <property type="molecule type" value="Genomic_DNA"/>
</dbReference>
<proteinExistence type="predicted"/>
<gene>
    <name evidence="1" type="ORF">GOBAR_AA15080</name>
</gene>
<reference evidence="1 2" key="1">
    <citation type="submission" date="2015-01" db="EMBL/GenBank/DDBJ databases">
        <title>Genome of allotetraploid Gossypium barbadense reveals genomic plasticity and fiber elongation in cotton evolution.</title>
        <authorList>
            <person name="Chen X."/>
            <person name="Liu X."/>
            <person name="Zhao B."/>
            <person name="Zheng H."/>
            <person name="Hu Y."/>
            <person name="Lu G."/>
            <person name="Yang C."/>
            <person name="Chen J."/>
            <person name="Shan C."/>
            <person name="Zhang L."/>
            <person name="Zhou Y."/>
            <person name="Wang L."/>
            <person name="Guo W."/>
            <person name="Bai Y."/>
            <person name="Ruan J."/>
            <person name="Shangguan X."/>
            <person name="Mao Y."/>
            <person name="Jiang J."/>
            <person name="Zhu Y."/>
            <person name="Lei J."/>
            <person name="Kang H."/>
            <person name="Chen S."/>
            <person name="He X."/>
            <person name="Wang R."/>
            <person name="Wang Y."/>
            <person name="Chen J."/>
            <person name="Wang L."/>
            <person name="Yu S."/>
            <person name="Wang B."/>
            <person name="Wei J."/>
            <person name="Song S."/>
            <person name="Lu X."/>
            <person name="Gao Z."/>
            <person name="Gu W."/>
            <person name="Deng X."/>
            <person name="Ma D."/>
            <person name="Wang S."/>
            <person name="Liang W."/>
            <person name="Fang L."/>
            <person name="Cai C."/>
            <person name="Zhu X."/>
            <person name="Zhou B."/>
            <person name="Zhang Y."/>
            <person name="Chen Z."/>
            <person name="Xu S."/>
            <person name="Zhu R."/>
            <person name="Wang S."/>
            <person name="Zhang T."/>
            <person name="Zhao G."/>
        </authorList>
    </citation>
    <scope>NUCLEOTIDE SEQUENCE [LARGE SCALE GENOMIC DNA]</scope>
    <source>
        <strain evidence="2">cv. Xinhai21</strain>
        <tissue evidence="1">Leaf</tissue>
    </source>
</reference>
<dbReference type="AlphaFoldDB" id="A0A2P5XQE4"/>
<evidence type="ECO:0000313" key="2">
    <source>
        <dbReference type="Proteomes" id="UP000239757"/>
    </source>
</evidence>
<name>A0A2P5XQE4_GOSBA</name>
<accession>A0A2P5XQE4</accession>
<sequence>MTPSRARVSSQIGTRADLIGLHRKSFPIFSRACRETTAAFQNGATNEMHLDIEAFHSIERKDRKRSRNVASELLMLRVFKSELMETVPVALGKVDAVFKECFYLNLVPPPPSNHRSNRSIWTRIWSVSSSKPFWPQRHREKETDELQAQRLSWSNDRNGVLVRALMRVVK</sequence>
<protein>
    <submittedName>
        <fullName evidence="1">Uncharacterized protein</fullName>
    </submittedName>
</protein>